<accession>A0A645CKR9</accession>
<reference evidence="1" key="1">
    <citation type="submission" date="2019-08" db="EMBL/GenBank/DDBJ databases">
        <authorList>
            <person name="Kucharzyk K."/>
            <person name="Murdoch R.W."/>
            <person name="Higgins S."/>
            <person name="Loffler F."/>
        </authorList>
    </citation>
    <scope>NUCLEOTIDE SEQUENCE</scope>
</reference>
<evidence type="ECO:0000313" key="1">
    <source>
        <dbReference type="EMBL" id="MPM77556.1"/>
    </source>
</evidence>
<proteinExistence type="predicted"/>
<name>A0A645CKR9_9ZZZZ</name>
<dbReference type="EMBL" id="VSSQ01028027">
    <property type="protein sequence ID" value="MPM77556.1"/>
    <property type="molecule type" value="Genomic_DNA"/>
</dbReference>
<comment type="caution">
    <text evidence="1">The sequence shown here is derived from an EMBL/GenBank/DDBJ whole genome shotgun (WGS) entry which is preliminary data.</text>
</comment>
<dbReference type="AlphaFoldDB" id="A0A645CKR9"/>
<gene>
    <name evidence="1" type="ORF">SDC9_124562</name>
</gene>
<sequence length="110" mass="12143">MANQKAVPLLNVPAQCPGSSAGQIRLCVGIRADRHKVIDVIALGVGEVRVGNFVESSDIHLSNMNVYCFIRSQKVPVFISDAFYKMSIEAIACISRKSVNHLNAFFVRFF</sequence>
<organism evidence="1">
    <name type="scientific">bioreactor metagenome</name>
    <dbReference type="NCBI Taxonomy" id="1076179"/>
    <lineage>
        <taxon>unclassified sequences</taxon>
        <taxon>metagenomes</taxon>
        <taxon>ecological metagenomes</taxon>
    </lineage>
</organism>
<protein>
    <submittedName>
        <fullName evidence="1">Uncharacterized protein</fullName>
    </submittedName>
</protein>